<gene>
    <name evidence="4" type="ORF">EJO69_02465</name>
</gene>
<dbReference type="SUPFAM" id="SSF46689">
    <property type="entry name" value="Homeodomain-like"/>
    <property type="match status" value="1"/>
</dbReference>
<keyword evidence="1 2" id="KW-0238">DNA-binding</keyword>
<evidence type="ECO:0000313" key="4">
    <source>
        <dbReference type="EMBL" id="AZN29291.1"/>
    </source>
</evidence>
<dbReference type="RefSeq" id="WP_126038772.1">
    <property type="nucleotide sequence ID" value="NZ_CP034438.1"/>
</dbReference>
<feature type="domain" description="HTH tetR-type" evidence="3">
    <location>
        <begin position="13"/>
        <end position="73"/>
    </location>
</feature>
<sequence length="206" mass="23579">MTQFSIVGRPRSSDADERIMRAALDLYGEAGWYGFNLTNVAKLAGVGKSTMYARWNSRDRLLIDSFNQFIEFPPITGTTVREILRDEVIYRLGLYFGEHSKAIRRILVEMNTENEPALIEIYNAHVLYPMRAVRDRLWILKNAGELSTQISVTRLLDAIEGSTLMRALTLHPDNVECFKTEFAEYADDLVDDQLRILHHAGDLRLA</sequence>
<dbReference type="EMBL" id="CP034438">
    <property type="protein sequence ID" value="AZN29291.1"/>
    <property type="molecule type" value="Genomic_DNA"/>
</dbReference>
<dbReference type="GO" id="GO:0003677">
    <property type="term" value="F:DNA binding"/>
    <property type="evidence" value="ECO:0007669"/>
    <property type="project" value="UniProtKB-UniRule"/>
</dbReference>
<evidence type="ECO:0000313" key="5">
    <source>
        <dbReference type="Proteomes" id="UP000270021"/>
    </source>
</evidence>
<dbReference type="InterPro" id="IPR001647">
    <property type="entry name" value="HTH_TetR"/>
</dbReference>
<dbReference type="KEGG" id="fsl:EJO69_02465"/>
<dbReference type="OrthoDB" id="9796019at2"/>
<accession>A0A3Q8WSJ9</accession>
<keyword evidence="5" id="KW-1185">Reference proteome</keyword>
<dbReference type="InterPro" id="IPR009057">
    <property type="entry name" value="Homeodomain-like_sf"/>
</dbReference>
<dbReference type="Pfam" id="PF00440">
    <property type="entry name" value="TetR_N"/>
    <property type="match status" value="1"/>
</dbReference>
<dbReference type="PROSITE" id="PS50977">
    <property type="entry name" value="HTH_TETR_2"/>
    <property type="match status" value="1"/>
</dbReference>
<name>A0A3Q8WSJ9_9ACTO</name>
<dbReference type="PRINTS" id="PR00455">
    <property type="entry name" value="HTHTETR"/>
</dbReference>
<dbReference type="AlphaFoldDB" id="A0A3Q8WSJ9"/>
<evidence type="ECO:0000259" key="3">
    <source>
        <dbReference type="PROSITE" id="PS50977"/>
    </source>
</evidence>
<organism evidence="4 5">
    <name type="scientific">Flaviflexus salsibiostraticola</name>
    <dbReference type="NCBI Taxonomy" id="1282737"/>
    <lineage>
        <taxon>Bacteria</taxon>
        <taxon>Bacillati</taxon>
        <taxon>Actinomycetota</taxon>
        <taxon>Actinomycetes</taxon>
        <taxon>Actinomycetales</taxon>
        <taxon>Actinomycetaceae</taxon>
        <taxon>Flaviflexus</taxon>
    </lineage>
</organism>
<evidence type="ECO:0000256" key="2">
    <source>
        <dbReference type="PROSITE-ProRule" id="PRU00335"/>
    </source>
</evidence>
<reference evidence="4 5" key="1">
    <citation type="submission" date="2018-12" db="EMBL/GenBank/DDBJ databases">
        <title>Complete genome sequence of Flaviflexus salsibiostraticola KCTC 33148.</title>
        <authorList>
            <person name="Bae J.-W."/>
        </authorList>
    </citation>
    <scope>NUCLEOTIDE SEQUENCE [LARGE SCALE GENOMIC DNA]</scope>
    <source>
        <strain evidence="4 5">KCTC 33148</strain>
    </source>
</reference>
<proteinExistence type="predicted"/>
<dbReference type="Proteomes" id="UP000270021">
    <property type="component" value="Chromosome"/>
</dbReference>
<protein>
    <submittedName>
        <fullName evidence="4">TetR/AcrR family transcriptional regulator</fullName>
    </submittedName>
</protein>
<evidence type="ECO:0000256" key="1">
    <source>
        <dbReference type="ARBA" id="ARBA00023125"/>
    </source>
</evidence>
<dbReference type="Gene3D" id="1.10.357.10">
    <property type="entry name" value="Tetracycline Repressor, domain 2"/>
    <property type="match status" value="1"/>
</dbReference>
<feature type="DNA-binding region" description="H-T-H motif" evidence="2">
    <location>
        <begin position="36"/>
        <end position="55"/>
    </location>
</feature>
<dbReference type="Gene3D" id="1.10.10.60">
    <property type="entry name" value="Homeodomain-like"/>
    <property type="match status" value="1"/>
</dbReference>